<feature type="region of interest" description="Disordered" evidence="1">
    <location>
        <begin position="48"/>
        <end position="153"/>
    </location>
</feature>
<proteinExistence type="predicted"/>
<name>A0A151I3D0_9HYME</name>
<feature type="compositionally biased region" description="Basic and acidic residues" evidence="1">
    <location>
        <begin position="80"/>
        <end position="96"/>
    </location>
</feature>
<dbReference type="EMBL" id="KQ976508">
    <property type="protein sequence ID" value="KYM82751.1"/>
    <property type="molecule type" value="Genomic_DNA"/>
</dbReference>
<reference evidence="2 3" key="1">
    <citation type="submission" date="2015-09" db="EMBL/GenBank/DDBJ databases">
        <title>Atta colombica WGS genome.</title>
        <authorList>
            <person name="Nygaard S."/>
            <person name="Hu H."/>
            <person name="Boomsma J."/>
            <person name="Zhang G."/>
        </authorList>
    </citation>
    <scope>NUCLEOTIDE SEQUENCE [LARGE SCALE GENOMIC DNA]</scope>
    <source>
        <strain evidence="2">Treedump-2</strain>
        <tissue evidence="2">Whole body</tissue>
    </source>
</reference>
<evidence type="ECO:0000313" key="3">
    <source>
        <dbReference type="Proteomes" id="UP000078540"/>
    </source>
</evidence>
<dbReference type="AlphaFoldDB" id="A0A151I3D0"/>
<dbReference type="Proteomes" id="UP000078540">
    <property type="component" value="Unassembled WGS sequence"/>
</dbReference>
<evidence type="ECO:0000256" key="1">
    <source>
        <dbReference type="SAM" id="MobiDB-lite"/>
    </source>
</evidence>
<keyword evidence="3" id="KW-1185">Reference proteome</keyword>
<evidence type="ECO:0000313" key="2">
    <source>
        <dbReference type="EMBL" id="KYM82751.1"/>
    </source>
</evidence>
<gene>
    <name evidence="2" type="ORF">ALC53_06756</name>
</gene>
<organism evidence="2 3">
    <name type="scientific">Atta colombica</name>
    <dbReference type="NCBI Taxonomy" id="520822"/>
    <lineage>
        <taxon>Eukaryota</taxon>
        <taxon>Metazoa</taxon>
        <taxon>Ecdysozoa</taxon>
        <taxon>Arthropoda</taxon>
        <taxon>Hexapoda</taxon>
        <taxon>Insecta</taxon>
        <taxon>Pterygota</taxon>
        <taxon>Neoptera</taxon>
        <taxon>Endopterygota</taxon>
        <taxon>Hymenoptera</taxon>
        <taxon>Apocrita</taxon>
        <taxon>Aculeata</taxon>
        <taxon>Formicoidea</taxon>
        <taxon>Formicidae</taxon>
        <taxon>Myrmicinae</taxon>
        <taxon>Atta</taxon>
    </lineage>
</organism>
<accession>A0A151I3D0</accession>
<sequence>MCHWIGSESESGVCRWGRYIRWRSFLPYEIRKARASRAGRQFVISLDPQSGMEDQSGRWWRSRKEKDEDIEDGTTGLGRFDGKSRLWRDEAGRQEKGGGSVFADPLSGASAPDSPFPPVHQQLSRSPPPPLPSTSTPEARGWFGVERQAARGR</sequence>
<protein>
    <submittedName>
        <fullName evidence="2">Uncharacterized protein</fullName>
    </submittedName>
</protein>